<reference evidence="2 3" key="1">
    <citation type="submission" date="2016-04" db="EMBL/GenBank/DDBJ databases">
        <title>Complete genome sequence of Dokdonella koreensis DS-123T.</title>
        <authorList>
            <person name="Kim J.F."/>
            <person name="Lee H."/>
            <person name="Kwak M.-J."/>
        </authorList>
    </citation>
    <scope>NUCLEOTIDE SEQUENCE [LARGE SCALE GENOMIC DNA]</scope>
    <source>
        <strain evidence="2 3">DS-123</strain>
    </source>
</reference>
<proteinExistence type="predicted"/>
<feature type="chain" id="PRO_5007813225" description="Secreted protein" evidence="1">
    <location>
        <begin position="28"/>
        <end position="177"/>
    </location>
</feature>
<dbReference type="AlphaFoldDB" id="A0A160DWJ1"/>
<evidence type="ECO:0000313" key="2">
    <source>
        <dbReference type="EMBL" id="ANB18804.1"/>
    </source>
</evidence>
<dbReference type="EMBL" id="CP015249">
    <property type="protein sequence ID" value="ANB18804.1"/>
    <property type="molecule type" value="Genomic_DNA"/>
</dbReference>
<dbReference type="Proteomes" id="UP000076830">
    <property type="component" value="Chromosome"/>
</dbReference>
<organism evidence="2 3">
    <name type="scientific">Dokdonella koreensis DS-123</name>
    <dbReference type="NCBI Taxonomy" id="1300342"/>
    <lineage>
        <taxon>Bacteria</taxon>
        <taxon>Pseudomonadati</taxon>
        <taxon>Pseudomonadota</taxon>
        <taxon>Gammaproteobacteria</taxon>
        <taxon>Lysobacterales</taxon>
        <taxon>Rhodanobacteraceae</taxon>
        <taxon>Dokdonella</taxon>
    </lineage>
</organism>
<sequence>MSTWRSLSLLPSGIVLGAAMVIGQAGAQTCAAPSVLTVNESTFFNTCLSGDNSLVVACGMFALTGPALVIRMPLPYPIGQISVQSASAGYDPALFLLRAQCGNNAPCGYAVDSGSVVDTLDLAQVDSGDYFLAIAPFHFESSSCGQIIVTHSMTPQQQALARDGVFRGGTSAPSPNL</sequence>
<keyword evidence="3" id="KW-1185">Reference proteome</keyword>
<gene>
    <name evidence="2" type="ORF">I596_2810</name>
</gene>
<dbReference type="KEGG" id="dko:I596_2810"/>
<evidence type="ECO:0000256" key="1">
    <source>
        <dbReference type="SAM" id="SignalP"/>
    </source>
</evidence>
<protein>
    <recommendedName>
        <fullName evidence="4">Secreted protein</fullName>
    </recommendedName>
</protein>
<accession>A0A160DWJ1</accession>
<keyword evidence="1" id="KW-0732">Signal</keyword>
<feature type="signal peptide" evidence="1">
    <location>
        <begin position="1"/>
        <end position="27"/>
    </location>
</feature>
<evidence type="ECO:0008006" key="4">
    <source>
        <dbReference type="Google" id="ProtNLM"/>
    </source>
</evidence>
<name>A0A160DWJ1_9GAMM</name>
<evidence type="ECO:0000313" key="3">
    <source>
        <dbReference type="Proteomes" id="UP000076830"/>
    </source>
</evidence>